<keyword evidence="1 4" id="KW-0378">Hydrolase</keyword>
<dbReference type="OrthoDB" id="2586582at2759"/>
<feature type="chain" id="PRO_5026165652" evidence="3">
    <location>
        <begin position="17"/>
        <end position="345"/>
    </location>
</feature>
<evidence type="ECO:0000313" key="4">
    <source>
        <dbReference type="EMBL" id="KAF2405390.1"/>
    </source>
</evidence>
<dbReference type="PANTHER" id="PTHR33630:SF9">
    <property type="entry name" value="CUTINASE 4"/>
    <property type="match status" value="1"/>
</dbReference>
<name>A0A6G1IAS6_9PEZI</name>
<keyword evidence="3" id="KW-0732">Signal</keyword>
<keyword evidence="5" id="KW-1185">Reference proteome</keyword>
<proteinExistence type="predicted"/>
<sequence length="345" mass="34849">MRSTLFFLAAAGSTLAQAPACAPLHVVYARATTEPPQAIGNGSAAAFEAAAAAVWSRGYGAAGFSFLGNLTSLVPGTTGYPVHYPANFQLNASAPRGVADMIAHLEAQAKACPKQLFALGGHSQGAGVTVAAVPKIPANILSRVVAVAMFGGPACPASVASKCKSYCNTGDTICDRSSNSTTLNLGALAKGMGGAKGAGGLADGLGGFKGFGGFKGTPRFPKGVNGTAIGSIVLPKGKGFNATMIFPKGFNVSSIFPKGLPKGLNITRPAPKVVPARPAGKGAFVDLVGIEEADECPAVDIAEKGHTPKSYPPESAHTVYNKDGYYIKAAACFVAKQYKAAAGTK</sequence>
<protein>
    <submittedName>
        <fullName evidence="4">Alpha/beta-hydrolase</fullName>
    </submittedName>
</protein>
<evidence type="ECO:0000256" key="1">
    <source>
        <dbReference type="ARBA" id="ARBA00022801"/>
    </source>
</evidence>
<dbReference type="Proteomes" id="UP000799640">
    <property type="component" value="Unassembled WGS sequence"/>
</dbReference>
<gene>
    <name evidence="4" type="ORF">EJ06DRAFT_545896</name>
</gene>
<dbReference type="GO" id="GO:0052689">
    <property type="term" value="F:carboxylic ester hydrolase activity"/>
    <property type="evidence" value="ECO:0007669"/>
    <property type="project" value="UniProtKB-ARBA"/>
</dbReference>
<dbReference type="Gene3D" id="3.40.50.1820">
    <property type="entry name" value="alpha/beta hydrolase"/>
    <property type="match status" value="1"/>
</dbReference>
<dbReference type="AlphaFoldDB" id="A0A6G1IAS6"/>
<evidence type="ECO:0000256" key="2">
    <source>
        <dbReference type="ARBA" id="ARBA00023157"/>
    </source>
</evidence>
<dbReference type="EMBL" id="ML996687">
    <property type="protein sequence ID" value="KAF2405390.1"/>
    <property type="molecule type" value="Genomic_DNA"/>
</dbReference>
<organism evidence="4 5">
    <name type="scientific">Trichodelitschia bisporula</name>
    <dbReference type="NCBI Taxonomy" id="703511"/>
    <lineage>
        <taxon>Eukaryota</taxon>
        <taxon>Fungi</taxon>
        <taxon>Dikarya</taxon>
        <taxon>Ascomycota</taxon>
        <taxon>Pezizomycotina</taxon>
        <taxon>Dothideomycetes</taxon>
        <taxon>Dothideomycetes incertae sedis</taxon>
        <taxon>Phaeotrichales</taxon>
        <taxon>Phaeotrichaceae</taxon>
        <taxon>Trichodelitschia</taxon>
    </lineage>
</organism>
<evidence type="ECO:0000313" key="5">
    <source>
        <dbReference type="Proteomes" id="UP000799640"/>
    </source>
</evidence>
<dbReference type="SUPFAM" id="SSF53474">
    <property type="entry name" value="alpha/beta-Hydrolases"/>
    <property type="match status" value="1"/>
</dbReference>
<evidence type="ECO:0000256" key="3">
    <source>
        <dbReference type="SAM" id="SignalP"/>
    </source>
</evidence>
<accession>A0A6G1IAS6</accession>
<dbReference type="PANTHER" id="PTHR33630">
    <property type="entry name" value="CUTINASE RV1984C-RELATED-RELATED"/>
    <property type="match status" value="1"/>
</dbReference>
<dbReference type="Pfam" id="PF01083">
    <property type="entry name" value="Cutinase"/>
    <property type="match status" value="1"/>
</dbReference>
<feature type="signal peptide" evidence="3">
    <location>
        <begin position="1"/>
        <end position="16"/>
    </location>
</feature>
<dbReference type="InterPro" id="IPR029058">
    <property type="entry name" value="AB_hydrolase_fold"/>
</dbReference>
<dbReference type="SMART" id="SM01110">
    <property type="entry name" value="Cutinase"/>
    <property type="match status" value="1"/>
</dbReference>
<dbReference type="InterPro" id="IPR000675">
    <property type="entry name" value="Cutinase/axe"/>
</dbReference>
<reference evidence="4" key="1">
    <citation type="journal article" date="2020" name="Stud. Mycol.">
        <title>101 Dothideomycetes genomes: a test case for predicting lifestyles and emergence of pathogens.</title>
        <authorList>
            <person name="Haridas S."/>
            <person name="Albert R."/>
            <person name="Binder M."/>
            <person name="Bloem J."/>
            <person name="Labutti K."/>
            <person name="Salamov A."/>
            <person name="Andreopoulos B."/>
            <person name="Baker S."/>
            <person name="Barry K."/>
            <person name="Bills G."/>
            <person name="Bluhm B."/>
            <person name="Cannon C."/>
            <person name="Castanera R."/>
            <person name="Culley D."/>
            <person name="Daum C."/>
            <person name="Ezra D."/>
            <person name="Gonzalez J."/>
            <person name="Henrissat B."/>
            <person name="Kuo A."/>
            <person name="Liang C."/>
            <person name="Lipzen A."/>
            <person name="Lutzoni F."/>
            <person name="Magnuson J."/>
            <person name="Mondo S."/>
            <person name="Nolan M."/>
            <person name="Ohm R."/>
            <person name="Pangilinan J."/>
            <person name="Park H.-J."/>
            <person name="Ramirez L."/>
            <person name="Alfaro M."/>
            <person name="Sun H."/>
            <person name="Tritt A."/>
            <person name="Yoshinaga Y."/>
            <person name="Zwiers L.-H."/>
            <person name="Turgeon B."/>
            <person name="Goodwin S."/>
            <person name="Spatafora J."/>
            <person name="Crous P."/>
            <person name="Grigoriev I."/>
        </authorList>
    </citation>
    <scope>NUCLEOTIDE SEQUENCE</scope>
    <source>
        <strain evidence="4">CBS 262.69</strain>
    </source>
</reference>
<keyword evidence="2" id="KW-1015">Disulfide bond</keyword>